<keyword evidence="3" id="KW-1185">Reference proteome</keyword>
<keyword evidence="1" id="KW-1133">Transmembrane helix</keyword>
<evidence type="ECO:0000256" key="1">
    <source>
        <dbReference type="SAM" id="Phobius"/>
    </source>
</evidence>
<protein>
    <submittedName>
        <fullName evidence="2">Uncharacterized protein</fullName>
    </submittedName>
</protein>
<evidence type="ECO:0000313" key="2">
    <source>
        <dbReference type="EMBL" id="KAK7271383.1"/>
    </source>
</evidence>
<dbReference type="Proteomes" id="UP001359559">
    <property type="component" value="Unassembled WGS sequence"/>
</dbReference>
<accession>A0AAN9FGB0</accession>
<dbReference type="EMBL" id="JAYKXN010000007">
    <property type="protein sequence ID" value="KAK7271383.1"/>
    <property type="molecule type" value="Genomic_DNA"/>
</dbReference>
<keyword evidence="1" id="KW-0812">Transmembrane</keyword>
<comment type="caution">
    <text evidence="2">The sequence shown here is derived from an EMBL/GenBank/DDBJ whole genome shotgun (WGS) entry which is preliminary data.</text>
</comment>
<name>A0AAN9FGB0_CLITE</name>
<dbReference type="AlphaFoldDB" id="A0AAN9FGB0"/>
<reference evidence="2 3" key="1">
    <citation type="submission" date="2024-01" db="EMBL/GenBank/DDBJ databases">
        <title>The genomes of 5 underutilized Papilionoideae crops provide insights into root nodulation and disease resistance.</title>
        <authorList>
            <person name="Yuan L."/>
        </authorList>
    </citation>
    <scope>NUCLEOTIDE SEQUENCE [LARGE SCALE GENOMIC DNA]</scope>
    <source>
        <strain evidence="2">LY-2023</strain>
        <tissue evidence="2">Leaf</tissue>
    </source>
</reference>
<proteinExistence type="predicted"/>
<feature type="transmembrane region" description="Helical" evidence="1">
    <location>
        <begin position="14"/>
        <end position="36"/>
    </location>
</feature>
<gene>
    <name evidence="2" type="ORF">RJT34_27229</name>
</gene>
<organism evidence="2 3">
    <name type="scientific">Clitoria ternatea</name>
    <name type="common">Butterfly pea</name>
    <dbReference type="NCBI Taxonomy" id="43366"/>
    <lineage>
        <taxon>Eukaryota</taxon>
        <taxon>Viridiplantae</taxon>
        <taxon>Streptophyta</taxon>
        <taxon>Embryophyta</taxon>
        <taxon>Tracheophyta</taxon>
        <taxon>Spermatophyta</taxon>
        <taxon>Magnoliopsida</taxon>
        <taxon>eudicotyledons</taxon>
        <taxon>Gunneridae</taxon>
        <taxon>Pentapetalae</taxon>
        <taxon>rosids</taxon>
        <taxon>fabids</taxon>
        <taxon>Fabales</taxon>
        <taxon>Fabaceae</taxon>
        <taxon>Papilionoideae</taxon>
        <taxon>50 kb inversion clade</taxon>
        <taxon>NPAAA clade</taxon>
        <taxon>indigoferoid/millettioid clade</taxon>
        <taxon>Phaseoleae</taxon>
        <taxon>Clitoria</taxon>
    </lineage>
</organism>
<evidence type="ECO:0000313" key="3">
    <source>
        <dbReference type="Proteomes" id="UP001359559"/>
    </source>
</evidence>
<keyword evidence="1" id="KW-0472">Membrane</keyword>
<sequence>MPFEFDITSLIIEIFPYLYTITSTLIFSVSPLSTALRSASTIPPLSNLRLLFCAWWPMGFCDGGMSVMVVIGGPWVVEPQSLEVEKWMLWCGAVGKMEYWWG</sequence>